<dbReference type="Proteomes" id="UP000015102">
    <property type="component" value="Unassembled WGS sequence"/>
</dbReference>
<evidence type="ECO:0008006" key="3">
    <source>
        <dbReference type="Google" id="ProtNLM"/>
    </source>
</evidence>
<proteinExistence type="predicted"/>
<dbReference type="HOGENOM" id="CLU_1733581_0_0_1"/>
<dbReference type="AlphaFoldDB" id="T1GST5"/>
<evidence type="ECO:0000313" key="2">
    <source>
        <dbReference type="Proteomes" id="UP000015102"/>
    </source>
</evidence>
<name>T1GST5_MEGSC</name>
<sequence length="151" mass="17212">MNLNPENELILTDMSLDGFVDTNEKNGEGRRRQSTSYTLHIVVLPEHKEITLNVDADDTILDIKQKFFYIENISVRHQEWVGWPIGITNSTKLGDSGIENHHTLTVQSNNNKPNRLDKVINLDSDSSADEFEDASEFNADEEFFSDSPPKF</sequence>
<reference evidence="2" key="1">
    <citation type="submission" date="2013-02" db="EMBL/GenBank/DDBJ databases">
        <authorList>
            <person name="Hughes D."/>
        </authorList>
    </citation>
    <scope>NUCLEOTIDE SEQUENCE</scope>
    <source>
        <strain>Durham</strain>
        <strain evidence="2">NC isolate 2 -- Noor lab</strain>
    </source>
</reference>
<dbReference type="STRING" id="36166.T1GST5"/>
<dbReference type="Gene3D" id="3.10.20.90">
    <property type="entry name" value="Phosphatidylinositol 3-kinase Catalytic Subunit, Chain A, domain 1"/>
    <property type="match status" value="1"/>
</dbReference>
<reference evidence="1" key="2">
    <citation type="submission" date="2015-06" db="UniProtKB">
        <authorList>
            <consortium name="EnsemblMetazoa"/>
        </authorList>
    </citation>
    <scope>IDENTIFICATION</scope>
</reference>
<dbReference type="InterPro" id="IPR029071">
    <property type="entry name" value="Ubiquitin-like_domsf"/>
</dbReference>
<dbReference type="SUPFAM" id="SSF54236">
    <property type="entry name" value="Ubiquitin-like"/>
    <property type="match status" value="1"/>
</dbReference>
<evidence type="ECO:0000313" key="1">
    <source>
        <dbReference type="EnsemblMetazoa" id="MESCA006746-PA"/>
    </source>
</evidence>
<dbReference type="EMBL" id="CAQQ02392106">
    <property type="status" value="NOT_ANNOTATED_CDS"/>
    <property type="molecule type" value="Genomic_DNA"/>
</dbReference>
<keyword evidence="2" id="KW-1185">Reference proteome</keyword>
<organism evidence="1 2">
    <name type="scientific">Megaselia scalaris</name>
    <name type="common">Humpbacked fly</name>
    <name type="synonym">Phora scalaris</name>
    <dbReference type="NCBI Taxonomy" id="36166"/>
    <lineage>
        <taxon>Eukaryota</taxon>
        <taxon>Metazoa</taxon>
        <taxon>Ecdysozoa</taxon>
        <taxon>Arthropoda</taxon>
        <taxon>Hexapoda</taxon>
        <taxon>Insecta</taxon>
        <taxon>Pterygota</taxon>
        <taxon>Neoptera</taxon>
        <taxon>Endopterygota</taxon>
        <taxon>Diptera</taxon>
        <taxon>Brachycera</taxon>
        <taxon>Muscomorpha</taxon>
        <taxon>Platypezoidea</taxon>
        <taxon>Phoridae</taxon>
        <taxon>Megaseliini</taxon>
        <taxon>Megaselia</taxon>
    </lineage>
</organism>
<protein>
    <recommendedName>
        <fullName evidence="3">Ubiquitin-like domain-containing protein</fullName>
    </recommendedName>
</protein>
<dbReference type="EnsemblMetazoa" id="MESCA006746-RA">
    <property type="protein sequence ID" value="MESCA006746-PA"/>
    <property type="gene ID" value="MESCA006746"/>
</dbReference>
<dbReference type="OMA" id="SGIENHH"/>
<accession>T1GST5</accession>